<keyword evidence="3" id="KW-1185">Reference proteome</keyword>
<evidence type="ECO:0000313" key="2">
    <source>
        <dbReference type="EMBL" id="QDS98537.1"/>
    </source>
</evidence>
<dbReference type="KEGG" id="amob:HG15A2_18180"/>
<organism evidence="2 3">
    <name type="scientific">Adhaeretor mobilis</name>
    <dbReference type="NCBI Taxonomy" id="1930276"/>
    <lineage>
        <taxon>Bacteria</taxon>
        <taxon>Pseudomonadati</taxon>
        <taxon>Planctomycetota</taxon>
        <taxon>Planctomycetia</taxon>
        <taxon>Pirellulales</taxon>
        <taxon>Lacipirellulaceae</taxon>
        <taxon>Adhaeretor</taxon>
    </lineage>
</organism>
<dbReference type="Proteomes" id="UP000319852">
    <property type="component" value="Chromosome"/>
</dbReference>
<dbReference type="Pfam" id="PF14240">
    <property type="entry name" value="YHYH"/>
    <property type="match status" value="1"/>
</dbReference>
<evidence type="ECO:0000259" key="1">
    <source>
        <dbReference type="Pfam" id="PF14240"/>
    </source>
</evidence>
<evidence type="ECO:0000313" key="3">
    <source>
        <dbReference type="Proteomes" id="UP000319852"/>
    </source>
</evidence>
<dbReference type="AlphaFoldDB" id="A0A517MUS5"/>
<reference evidence="2 3" key="1">
    <citation type="submission" date="2019-02" db="EMBL/GenBank/DDBJ databases">
        <title>Deep-cultivation of Planctomycetes and their phenomic and genomic characterization uncovers novel biology.</title>
        <authorList>
            <person name="Wiegand S."/>
            <person name="Jogler M."/>
            <person name="Boedeker C."/>
            <person name="Pinto D."/>
            <person name="Vollmers J."/>
            <person name="Rivas-Marin E."/>
            <person name="Kohn T."/>
            <person name="Peeters S.H."/>
            <person name="Heuer A."/>
            <person name="Rast P."/>
            <person name="Oberbeckmann S."/>
            <person name="Bunk B."/>
            <person name="Jeske O."/>
            <person name="Meyerdierks A."/>
            <person name="Storesund J.E."/>
            <person name="Kallscheuer N."/>
            <person name="Luecker S."/>
            <person name="Lage O.M."/>
            <person name="Pohl T."/>
            <person name="Merkel B.J."/>
            <person name="Hornburger P."/>
            <person name="Mueller R.-W."/>
            <person name="Bruemmer F."/>
            <person name="Labrenz M."/>
            <person name="Spormann A.M."/>
            <person name="Op den Camp H."/>
            <person name="Overmann J."/>
            <person name="Amann R."/>
            <person name="Jetten M.S.M."/>
            <person name="Mascher T."/>
            <person name="Medema M.H."/>
            <person name="Devos D.P."/>
            <person name="Kaster A.-K."/>
            <person name="Ovreas L."/>
            <person name="Rohde M."/>
            <person name="Galperin M.Y."/>
            <person name="Jogler C."/>
        </authorList>
    </citation>
    <scope>NUCLEOTIDE SEQUENCE [LARGE SCALE GENOMIC DNA]</scope>
    <source>
        <strain evidence="2 3">HG15A2</strain>
    </source>
</reference>
<gene>
    <name evidence="2" type="ORF">HG15A2_18180</name>
</gene>
<name>A0A517MUS5_9BACT</name>
<accession>A0A517MUS5</accession>
<dbReference type="EMBL" id="CP036263">
    <property type="protein sequence ID" value="QDS98537.1"/>
    <property type="molecule type" value="Genomic_DNA"/>
</dbReference>
<feature type="domain" description="YHYH" evidence="1">
    <location>
        <begin position="178"/>
        <end position="278"/>
    </location>
</feature>
<protein>
    <recommendedName>
        <fullName evidence="1">YHYH domain-containing protein</fullName>
    </recommendedName>
</protein>
<sequence>MTNYCIPSYPFWCLLLGSAVLSLGCGPKGETVAQKVVQPVNPDHFIADSLIEPIKKEMRTLSDGSKAECYVVTTKAVPSDHEIGPWAPKHVTDGKEKGGIWIKDGHVYDVSGEFVAHLDELYDDPQWNLVREDGSIKVTDTKEAFDLAARPNVDPRYHNHAVECPPDVVGWKSNHNVYVIPVNPVYRSIATDPHRVGDGHGPVGVAFNGVKYDPPAPIHMIIKAHTIAPFDHSGGHVNPHAGYHYHAATGKTKEIEQADGHAPLIGYALDGFGIYAHLDEDEKEPKGLDECSGHYDDVRGYHYHVSAAGNNQIIGAFRGIAGSASVVEPK</sequence>
<dbReference type="InterPro" id="IPR025924">
    <property type="entry name" value="YHYH_dom"/>
</dbReference>
<proteinExistence type="predicted"/>
<dbReference type="RefSeq" id="WP_218932422.1">
    <property type="nucleotide sequence ID" value="NZ_CP036263.1"/>
</dbReference>